<name>A0A0A9FJ27_ARUDO</name>
<organism evidence="1">
    <name type="scientific">Arundo donax</name>
    <name type="common">Giant reed</name>
    <name type="synonym">Donax arundinaceus</name>
    <dbReference type="NCBI Taxonomy" id="35708"/>
    <lineage>
        <taxon>Eukaryota</taxon>
        <taxon>Viridiplantae</taxon>
        <taxon>Streptophyta</taxon>
        <taxon>Embryophyta</taxon>
        <taxon>Tracheophyta</taxon>
        <taxon>Spermatophyta</taxon>
        <taxon>Magnoliopsida</taxon>
        <taxon>Liliopsida</taxon>
        <taxon>Poales</taxon>
        <taxon>Poaceae</taxon>
        <taxon>PACMAD clade</taxon>
        <taxon>Arundinoideae</taxon>
        <taxon>Arundineae</taxon>
        <taxon>Arundo</taxon>
    </lineage>
</organism>
<reference evidence="1" key="2">
    <citation type="journal article" date="2015" name="Data Brief">
        <title>Shoot transcriptome of the giant reed, Arundo donax.</title>
        <authorList>
            <person name="Barrero R.A."/>
            <person name="Guerrero F.D."/>
            <person name="Moolhuijzen P."/>
            <person name="Goolsby J.A."/>
            <person name="Tidwell J."/>
            <person name="Bellgard S.E."/>
            <person name="Bellgard M.I."/>
        </authorList>
    </citation>
    <scope>NUCLEOTIDE SEQUENCE</scope>
    <source>
        <tissue evidence="1">Shoot tissue taken approximately 20 cm above the soil surface</tissue>
    </source>
</reference>
<protein>
    <submittedName>
        <fullName evidence="1">Uncharacterized protein</fullName>
    </submittedName>
</protein>
<accession>A0A0A9FJ27</accession>
<sequence>MQGENMKVGDTTRMNHMANATLVIKTRHNSKNNWWHGHTKEST</sequence>
<dbReference type="AlphaFoldDB" id="A0A0A9FJ27"/>
<proteinExistence type="predicted"/>
<reference evidence="1" key="1">
    <citation type="submission" date="2014-09" db="EMBL/GenBank/DDBJ databases">
        <authorList>
            <person name="Magalhaes I.L.F."/>
            <person name="Oliveira U."/>
            <person name="Santos F.R."/>
            <person name="Vidigal T.H.D.A."/>
            <person name="Brescovit A.D."/>
            <person name="Santos A.J."/>
        </authorList>
    </citation>
    <scope>NUCLEOTIDE SEQUENCE</scope>
    <source>
        <tissue evidence="1">Shoot tissue taken approximately 20 cm above the soil surface</tissue>
    </source>
</reference>
<dbReference type="EMBL" id="GBRH01185539">
    <property type="protein sequence ID" value="JAE12357.1"/>
    <property type="molecule type" value="Transcribed_RNA"/>
</dbReference>
<evidence type="ECO:0000313" key="1">
    <source>
        <dbReference type="EMBL" id="JAE12357.1"/>
    </source>
</evidence>